<keyword evidence="8 12" id="KW-0131">Cell cycle</keyword>
<evidence type="ECO:0000256" key="5">
    <source>
        <dbReference type="ARBA" id="ARBA00022679"/>
    </source>
</evidence>
<dbReference type="InterPro" id="IPR036968">
    <property type="entry name" value="Enolpyruvate_Tfrase_sf"/>
</dbReference>
<comment type="similarity">
    <text evidence="10 12">Belongs to the EPSP synthase family. MurA subfamily.</text>
</comment>
<evidence type="ECO:0000259" key="13">
    <source>
        <dbReference type="Pfam" id="PF00275"/>
    </source>
</evidence>
<feature type="active site" description="Proton donor" evidence="12">
    <location>
        <position position="116"/>
    </location>
</feature>
<dbReference type="PANTHER" id="PTHR43783:SF1">
    <property type="entry name" value="UDP-N-ACETYLGLUCOSAMINE 1-CARBOXYVINYLTRANSFERASE"/>
    <property type="match status" value="1"/>
</dbReference>
<dbReference type="KEGG" id="blr:BRLA_c034870"/>
<dbReference type="Gene3D" id="3.65.10.10">
    <property type="entry name" value="Enolpyruvate transferase domain"/>
    <property type="match status" value="2"/>
</dbReference>
<keyword evidence="5 12" id="KW-0808">Transferase</keyword>
<dbReference type="GO" id="GO:0008760">
    <property type="term" value="F:UDP-N-acetylglucosamine 1-carboxyvinyltransferase activity"/>
    <property type="evidence" value="ECO:0007669"/>
    <property type="project" value="UniProtKB-UniRule"/>
</dbReference>
<evidence type="ECO:0000256" key="6">
    <source>
        <dbReference type="ARBA" id="ARBA00022960"/>
    </source>
</evidence>
<evidence type="ECO:0000313" key="15">
    <source>
        <dbReference type="Proteomes" id="UP000005850"/>
    </source>
</evidence>
<evidence type="ECO:0000256" key="4">
    <source>
        <dbReference type="ARBA" id="ARBA00022618"/>
    </source>
</evidence>
<comment type="catalytic activity">
    <reaction evidence="11 12">
        <text>phosphoenolpyruvate + UDP-N-acetyl-alpha-D-glucosamine = UDP-N-acetyl-3-O-(1-carboxyvinyl)-alpha-D-glucosamine + phosphate</text>
        <dbReference type="Rhea" id="RHEA:18681"/>
        <dbReference type="ChEBI" id="CHEBI:43474"/>
        <dbReference type="ChEBI" id="CHEBI:57705"/>
        <dbReference type="ChEBI" id="CHEBI:58702"/>
        <dbReference type="ChEBI" id="CHEBI:68483"/>
        <dbReference type="EC" id="2.5.1.7"/>
    </reaction>
</comment>
<feature type="binding site" evidence="12">
    <location>
        <begin position="22"/>
        <end position="23"/>
    </location>
    <ligand>
        <name>phosphoenolpyruvate</name>
        <dbReference type="ChEBI" id="CHEBI:58702"/>
    </ligand>
</feature>
<dbReference type="HAMAP" id="MF_00111">
    <property type="entry name" value="MurA"/>
    <property type="match status" value="1"/>
</dbReference>
<dbReference type="AlphaFoldDB" id="A0A075R7H3"/>
<feature type="modified residue" description="2-(S-cysteinyl)pyruvic acid O-phosphothioketal" evidence="12">
    <location>
        <position position="116"/>
    </location>
</feature>
<dbReference type="CDD" id="cd01555">
    <property type="entry name" value="UdpNAET"/>
    <property type="match status" value="1"/>
</dbReference>
<evidence type="ECO:0000256" key="9">
    <source>
        <dbReference type="ARBA" id="ARBA00023316"/>
    </source>
</evidence>
<dbReference type="NCBIfam" id="TIGR01072">
    <property type="entry name" value="murA"/>
    <property type="match status" value="1"/>
</dbReference>
<comment type="subcellular location">
    <subcellularLocation>
        <location evidence="1 12">Cytoplasm</location>
    </subcellularLocation>
</comment>
<dbReference type="InterPro" id="IPR050068">
    <property type="entry name" value="MurA_subfamily"/>
</dbReference>
<feature type="binding site" evidence="12">
    <location>
        <position position="327"/>
    </location>
    <ligand>
        <name>UDP-N-acetyl-alpha-D-glucosamine</name>
        <dbReference type="ChEBI" id="CHEBI:57705"/>
    </ligand>
</feature>
<feature type="binding site" evidence="12">
    <location>
        <position position="305"/>
    </location>
    <ligand>
        <name>UDP-N-acetyl-alpha-D-glucosamine</name>
        <dbReference type="ChEBI" id="CHEBI:57705"/>
    </ligand>
</feature>
<comment type="function">
    <text evidence="12">Cell wall formation. Adds enolpyruvyl to UDP-N-acetylglucosamine.</text>
</comment>
<accession>A0A075R7H3</accession>
<reference evidence="14 15" key="1">
    <citation type="journal article" date="2011" name="J. Bacteriol.">
        <title>Genome sequence of Brevibacillus laterosporus LMG 15441, a pathogen of invertebrates.</title>
        <authorList>
            <person name="Djukic M."/>
            <person name="Poehlein A."/>
            <person name="Thurmer A."/>
            <person name="Daniel R."/>
        </authorList>
    </citation>
    <scope>NUCLEOTIDE SEQUENCE [LARGE SCALE GENOMIC DNA]</scope>
    <source>
        <strain evidence="14 15">LMG 15441</strain>
    </source>
</reference>
<evidence type="ECO:0000256" key="2">
    <source>
        <dbReference type="ARBA" id="ARBA00004752"/>
    </source>
</evidence>
<evidence type="ECO:0000256" key="12">
    <source>
        <dbReference type="HAMAP-Rule" id="MF_00111"/>
    </source>
</evidence>
<sequence length="418" mass="45273">MEAFAIEGGKPLSGTLRIHGAKNAALPILAATVLAEGQFHIYDVPHLKDIEVMLKILSEIGAKVSHEDHMVTVDTTGVNQTQVPEDLMGQMRSSIFLMGPLLARLGEVTISRPGGCAIGERRIDLHLSGLAALGAQYTDAEGYITFRSPALEGTKIFLTFPSVGATENIMMAAVLAKGTTRIYNAAREPEIIDLQNFLNSMGAKVRGAGTDTIEIDGVPRLRAISYRVIPDRIVTGTHLLALGLSKGHIELSNTIPEHLTALVELVRGSGVEIKTYHDIMEIKNTSRPRAINRIMTSPYPGFPTDLQAQMMVFLSLADGTSLMKETVFEGRFKHVTELERMGASIFVDLGTAFIRGVDRFYGATVEATDLRAGAALVLAGLAAQGTTIVEQTQHIDRGYERIEKQLQQLGASISRITI</sequence>
<dbReference type="InterPro" id="IPR013792">
    <property type="entry name" value="RNA3'P_cycl/enolpyr_Trfase_a/b"/>
</dbReference>
<comment type="pathway">
    <text evidence="2 12">Cell wall biogenesis; peptidoglycan biosynthesis.</text>
</comment>
<evidence type="ECO:0000256" key="3">
    <source>
        <dbReference type="ARBA" id="ARBA00022490"/>
    </source>
</evidence>
<keyword evidence="4 12" id="KW-0132">Cell division</keyword>
<dbReference type="Proteomes" id="UP000005850">
    <property type="component" value="Chromosome"/>
</dbReference>
<evidence type="ECO:0000256" key="10">
    <source>
        <dbReference type="ARBA" id="ARBA00038367"/>
    </source>
</evidence>
<keyword evidence="3 12" id="KW-0963">Cytoplasm</keyword>
<keyword evidence="12" id="KW-0670">Pyruvate</keyword>
<dbReference type="Pfam" id="PF00275">
    <property type="entry name" value="EPSP_synthase"/>
    <property type="match status" value="1"/>
</dbReference>
<protein>
    <recommendedName>
        <fullName evidence="12">UDP-N-acetylglucosamine 1-carboxyvinyltransferase</fullName>
        <ecNumber evidence="12">2.5.1.7</ecNumber>
    </recommendedName>
    <alternativeName>
        <fullName evidence="12">Enoylpyruvate transferase</fullName>
    </alternativeName>
    <alternativeName>
        <fullName evidence="12">UDP-N-acetylglucosamine enolpyruvyl transferase</fullName>
        <shortName evidence="12">EPT</shortName>
    </alternativeName>
</protein>
<dbReference type="HOGENOM" id="CLU_027387_0_0_9"/>
<proteinExistence type="inferred from homology"/>
<dbReference type="EMBL" id="CP007806">
    <property type="protein sequence ID" value="AIG27799.1"/>
    <property type="molecule type" value="Genomic_DNA"/>
</dbReference>
<keyword evidence="15" id="KW-1185">Reference proteome</keyword>
<dbReference type="GO" id="GO:0005737">
    <property type="term" value="C:cytoplasm"/>
    <property type="evidence" value="ECO:0007669"/>
    <property type="project" value="UniProtKB-SubCell"/>
</dbReference>
<comment type="caution">
    <text evidence="12">Lacks conserved residue(s) required for the propagation of feature annotation.</text>
</comment>
<dbReference type="SUPFAM" id="SSF55205">
    <property type="entry name" value="EPT/RTPC-like"/>
    <property type="match status" value="1"/>
</dbReference>
<gene>
    <name evidence="12" type="primary">murA</name>
    <name evidence="14" type="ORF">BRLA_c034870</name>
</gene>
<dbReference type="InterPro" id="IPR001986">
    <property type="entry name" value="Enolpyruvate_Tfrase_dom"/>
</dbReference>
<name>A0A075R7H3_BRELA</name>
<dbReference type="GO" id="GO:0051301">
    <property type="term" value="P:cell division"/>
    <property type="evidence" value="ECO:0007669"/>
    <property type="project" value="UniProtKB-KW"/>
</dbReference>
<keyword evidence="9 12" id="KW-0961">Cell wall biogenesis/degradation</keyword>
<feature type="binding site" evidence="12">
    <location>
        <position position="92"/>
    </location>
    <ligand>
        <name>UDP-N-acetyl-alpha-D-glucosamine</name>
        <dbReference type="ChEBI" id="CHEBI:57705"/>
    </ligand>
</feature>
<keyword evidence="6 12" id="KW-0133">Cell shape</keyword>
<dbReference type="eggNOG" id="COG0766">
    <property type="taxonomic scope" value="Bacteria"/>
</dbReference>
<dbReference type="GO" id="GO:0019277">
    <property type="term" value="P:UDP-N-acetylgalactosamine biosynthetic process"/>
    <property type="evidence" value="ECO:0007669"/>
    <property type="project" value="InterPro"/>
</dbReference>
<evidence type="ECO:0000256" key="1">
    <source>
        <dbReference type="ARBA" id="ARBA00004496"/>
    </source>
</evidence>
<dbReference type="RefSeq" id="WP_003336695.1">
    <property type="nucleotide sequence ID" value="NZ_CP007806.1"/>
</dbReference>
<dbReference type="UniPathway" id="UPA00219"/>
<evidence type="ECO:0000256" key="11">
    <source>
        <dbReference type="ARBA" id="ARBA00047527"/>
    </source>
</evidence>
<dbReference type="STRING" id="1042163.BRLA_c034870"/>
<dbReference type="GO" id="GO:0009252">
    <property type="term" value="P:peptidoglycan biosynthetic process"/>
    <property type="evidence" value="ECO:0007669"/>
    <property type="project" value="UniProtKB-UniRule"/>
</dbReference>
<feature type="domain" description="Enolpyruvate transferase" evidence="13">
    <location>
        <begin position="7"/>
        <end position="406"/>
    </location>
</feature>
<evidence type="ECO:0000256" key="8">
    <source>
        <dbReference type="ARBA" id="ARBA00023306"/>
    </source>
</evidence>
<keyword evidence="7 12" id="KW-0573">Peptidoglycan synthesis</keyword>
<dbReference type="InterPro" id="IPR005750">
    <property type="entry name" value="UDP_GlcNAc_COvinyl_MurA"/>
</dbReference>
<dbReference type="GO" id="GO:0008360">
    <property type="term" value="P:regulation of cell shape"/>
    <property type="evidence" value="ECO:0007669"/>
    <property type="project" value="UniProtKB-KW"/>
</dbReference>
<dbReference type="GO" id="GO:0071555">
    <property type="term" value="P:cell wall organization"/>
    <property type="evidence" value="ECO:0007669"/>
    <property type="project" value="UniProtKB-KW"/>
</dbReference>
<organism evidence="14 15">
    <name type="scientific">Brevibacillus laterosporus LMG 15441</name>
    <dbReference type="NCBI Taxonomy" id="1042163"/>
    <lineage>
        <taxon>Bacteria</taxon>
        <taxon>Bacillati</taxon>
        <taxon>Bacillota</taxon>
        <taxon>Bacilli</taxon>
        <taxon>Bacillales</taxon>
        <taxon>Paenibacillaceae</taxon>
        <taxon>Brevibacillus</taxon>
    </lineage>
</organism>
<dbReference type="PANTHER" id="PTHR43783">
    <property type="entry name" value="UDP-N-ACETYLGLUCOSAMINE 1-CARBOXYVINYLTRANSFERASE"/>
    <property type="match status" value="1"/>
</dbReference>
<evidence type="ECO:0000313" key="14">
    <source>
        <dbReference type="EMBL" id="AIG27799.1"/>
    </source>
</evidence>
<dbReference type="NCBIfam" id="NF006873">
    <property type="entry name" value="PRK09369.1"/>
    <property type="match status" value="1"/>
</dbReference>
<dbReference type="EC" id="2.5.1.7" evidence="12"/>
<evidence type="ECO:0000256" key="7">
    <source>
        <dbReference type="ARBA" id="ARBA00022984"/>
    </source>
</evidence>
<dbReference type="FunFam" id="3.65.10.10:FF:000001">
    <property type="entry name" value="UDP-N-acetylglucosamine 1-carboxyvinyltransferase"/>
    <property type="match status" value="1"/>
</dbReference>